<feature type="region of interest" description="Disordered" evidence="1">
    <location>
        <begin position="22"/>
        <end position="55"/>
    </location>
</feature>
<organism evidence="2 3">
    <name type="scientific">Ficus carica</name>
    <name type="common">Common fig</name>
    <dbReference type="NCBI Taxonomy" id="3494"/>
    <lineage>
        <taxon>Eukaryota</taxon>
        <taxon>Viridiplantae</taxon>
        <taxon>Streptophyta</taxon>
        <taxon>Embryophyta</taxon>
        <taxon>Tracheophyta</taxon>
        <taxon>Spermatophyta</taxon>
        <taxon>Magnoliopsida</taxon>
        <taxon>eudicotyledons</taxon>
        <taxon>Gunneridae</taxon>
        <taxon>Pentapetalae</taxon>
        <taxon>rosids</taxon>
        <taxon>fabids</taxon>
        <taxon>Rosales</taxon>
        <taxon>Moraceae</taxon>
        <taxon>Ficeae</taxon>
        <taxon>Ficus</taxon>
    </lineage>
</organism>
<keyword evidence="3" id="KW-1185">Reference proteome</keyword>
<protein>
    <submittedName>
        <fullName evidence="2">Uncharacterized protein</fullName>
    </submittedName>
</protein>
<sequence length="170" mass="18948">MGVDDYFRKAGSVPFKWEIKPGVPRVETQQQVPPRLKEPPSPQPKLRPPPAGLAFVPPLLETRSRSFRSARKIRSERWRFEQPDTVASGCFPSYQLLKKKGSSKRETAESDDTVELETLARWSVSSRKSLISSFRDSTSSPSSSSSNNSSSQQSSPRVVSDADWAGFGLF</sequence>
<comment type="caution">
    <text evidence="2">The sequence shown here is derived from an EMBL/GenBank/DDBJ whole genome shotgun (WGS) entry which is preliminary data.</text>
</comment>
<gene>
    <name evidence="2" type="ORF">TIFTF001_014723</name>
</gene>
<evidence type="ECO:0000313" key="2">
    <source>
        <dbReference type="EMBL" id="GMN45546.1"/>
    </source>
</evidence>
<dbReference type="PANTHER" id="PTHR35466:SF4">
    <property type="entry name" value="EXPRESSED PROTEIN"/>
    <property type="match status" value="1"/>
</dbReference>
<proteinExistence type="predicted"/>
<dbReference type="PANTHER" id="PTHR35466">
    <property type="entry name" value="SERINE/ARGININE REPETITIVE MATRIX PROTEIN 1"/>
    <property type="match status" value="1"/>
</dbReference>
<reference evidence="2" key="1">
    <citation type="submission" date="2023-07" db="EMBL/GenBank/DDBJ databases">
        <title>draft genome sequence of fig (Ficus carica).</title>
        <authorList>
            <person name="Takahashi T."/>
            <person name="Nishimura K."/>
        </authorList>
    </citation>
    <scope>NUCLEOTIDE SEQUENCE</scope>
</reference>
<name>A0AA88ARS0_FICCA</name>
<accession>A0AA88ARS0</accession>
<dbReference type="EMBL" id="BTGU01000020">
    <property type="protein sequence ID" value="GMN45546.1"/>
    <property type="molecule type" value="Genomic_DNA"/>
</dbReference>
<evidence type="ECO:0000313" key="3">
    <source>
        <dbReference type="Proteomes" id="UP001187192"/>
    </source>
</evidence>
<feature type="region of interest" description="Disordered" evidence="1">
    <location>
        <begin position="127"/>
        <end position="159"/>
    </location>
</feature>
<feature type="compositionally biased region" description="Low complexity" evidence="1">
    <location>
        <begin position="132"/>
        <end position="159"/>
    </location>
</feature>
<dbReference type="AlphaFoldDB" id="A0AA88ARS0"/>
<evidence type="ECO:0000256" key="1">
    <source>
        <dbReference type="SAM" id="MobiDB-lite"/>
    </source>
</evidence>
<feature type="compositionally biased region" description="Pro residues" evidence="1">
    <location>
        <begin position="39"/>
        <end position="51"/>
    </location>
</feature>
<dbReference type="Proteomes" id="UP001187192">
    <property type="component" value="Unassembled WGS sequence"/>
</dbReference>